<dbReference type="GO" id="GO:0005886">
    <property type="term" value="C:plasma membrane"/>
    <property type="evidence" value="ECO:0007669"/>
    <property type="project" value="UniProtKB-SubCell"/>
</dbReference>
<feature type="transmembrane region" description="Helical" evidence="5">
    <location>
        <begin position="22"/>
        <end position="52"/>
    </location>
</feature>
<feature type="transmembrane region" description="Helical" evidence="5">
    <location>
        <begin position="476"/>
        <end position="496"/>
    </location>
</feature>
<dbReference type="AlphaFoldDB" id="A0AA88Y937"/>
<evidence type="ECO:0000256" key="5">
    <source>
        <dbReference type="SAM" id="Phobius"/>
    </source>
</evidence>
<sequence>MADVQQNITFPNVRSPHVKMELYTVVLSVTTLSVAMIFGTGGNIILLFSVIVSRLVKRLRYGLIALLLFASLLFDLIYCPTEIYHLISHYHSTNSELLASPSIKFAAPSMYLFLITGITCVLILISVYNLCVLTDKFKCLYRYVLSAFCVVLSLAIMLGPSISYGVMSKSTEGSDSMQSYHILNSDSFIFRVIIYSLWIFLAVLVLVGMISFILVTKHTIKRQTRDESSVYSEPPTPERLNIPTLLIKGTDDASNADNDKDDCDEELEEEEDEIQILPLRNSLLNKNDSHSTKEDNTSTLGDLPSPSRTKNHHLGVNMAAYLGRRRHTIGQIGTTGLEHLEKAKNYNYVRKFSVDIQALQAQLENPKIHAEFPFRSDTELQKSGQNSDKKDLTLIQRAHTPTIDTRQMQNESSDSKTKSDSNHDVRTEVEEKEQTSNVQDSSHETLSPPVITLSETTADECHDTPDTSTMDKSSSFIKLSTLLVTTFIFCLLPMFITETVRDHLSKNAYINILTCTLALSVIQTIIYPHIVFCMDNLVHSSVHKLLRSAHAHAMHICYNRQEVPTSEQPEVNVTQV</sequence>
<accession>A0AA88Y937</accession>
<keyword evidence="5" id="KW-1133">Transmembrane helix</keyword>
<feature type="transmembrane region" description="Helical" evidence="5">
    <location>
        <begin position="110"/>
        <end position="131"/>
    </location>
</feature>
<dbReference type="SUPFAM" id="SSF81321">
    <property type="entry name" value="Family A G protein-coupled receptor-like"/>
    <property type="match status" value="1"/>
</dbReference>
<evidence type="ECO:0000256" key="1">
    <source>
        <dbReference type="ARBA" id="ARBA00004651"/>
    </source>
</evidence>
<comment type="subcellular location">
    <subcellularLocation>
        <location evidence="1">Cell membrane</location>
        <topology evidence="1">Multi-pass membrane protein</topology>
    </subcellularLocation>
</comment>
<feature type="transmembrane region" description="Helical" evidence="5">
    <location>
        <begin position="59"/>
        <end position="78"/>
    </location>
</feature>
<keyword evidence="7" id="KW-1185">Reference proteome</keyword>
<feature type="compositionally biased region" description="Basic and acidic residues" evidence="4">
    <location>
        <begin position="287"/>
        <end position="296"/>
    </location>
</feature>
<name>A0AA88Y937_PINIB</name>
<feature type="region of interest" description="Disordered" evidence="4">
    <location>
        <begin position="285"/>
        <end position="312"/>
    </location>
</feature>
<dbReference type="Proteomes" id="UP001186944">
    <property type="component" value="Unassembled WGS sequence"/>
</dbReference>
<feature type="region of interest" description="Disordered" evidence="4">
    <location>
        <begin position="225"/>
        <end position="244"/>
    </location>
</feature>
<evidence type="ECO:0000313" key="6">
    <source>
        <dbReference type="EMBL" id="KAK3100439.1"/>
    </source>
</evidence>
<evidence type="ECO:0000313" key="7">
    <source>
        <dbReference type="Proteomes" id="UP001186944"/>
    </source>
</evidence>
<gene>
    <name evidence="6" type="ORF">FSP39_019995</name>
</gene>
<feature type="region of interest" description="Disordered" evidence="4">
    <location>
        <begin position="399"/>
        <end position="449"/>
    </location>
</feature>
<evidence type="ECO:0008006" key="8">
    <source>
        <dbReference type="Google" id="ProtNLM"/>
    </source>
</evidence>
<feature type="compositionally biased region" description="Basic and acidic residues" evidence="4">
    <location>
        <begin position="413"/>
        <end position="434"/>
    </location>
</feature>
<reference evidence="6" key="1">
    <citation type="submission" date="2019-08" db="EMBL/GenBank/DDBJ databases">
        <title>The improved chromosome-level genome for the pearl oyster Pinctada fucata martensii using PacBio sequencing and Hi-C.</title>
        <authorList>
            <person name="Zheng Z."/>
        </authorList>
    </citation>
    <scope>NUCLEOTIDE SEQUENCE</scope>
    <source>
        <strain evidence="6">ZZ-2019</strain>
        <tissue evidence="6">Adductor muscle</tissue>
    </source>
</reference>
<feature type="transmembrane region" description="Helical" evidence="5">
    <location>
        <begin position="188"/>
        <end position="215"/>
    </location>
</feature>
<dbReference type="PANTHER" id="PTHR24241">
    <property type="entry name" value="NEUROPEPTIDE RECEPTOR-RELATED G-PROTEIN COUPLED RECEPTOR"/>
    <property type="match status" value="1"/>
</dbReference>
<evidence type="ECO:0000256" key="3">
    <source>
        <dbReference type="ARBA" id="ARBA00023170"/>
    </source>
</evidence>
<dbReference type="GO" id="GO:0004930">
    <property type="term" value="F:G protein-coupled receptor activity"/>
    <property type="evidence" value="ECO:0007669"/>
    <property type="project" value="TreeGrafter"/>
</dbReference>
<feature type="transmembrane region" description="Helical" evidence="5">
    <location>
        <begin position="143"/>
        <end position="168"/>
    </location>
</feature>
<feature type="compositionally biased region" description="Acidic residues" evidence="4">
    <location>
        <begin position="259"/>
        <end position="273"/>
    </location>
</feature>
<feature type="transmembrane region" description="Helical" evidence="5">
    <location>
        <begin position="508"/>
        <end position="527"/>
    </location>
</feature>
<dbReference type="EMBL" id="VSWD01000006">
    <property type="protein sequence ID" value="KAK3100439.1"/>
    <property type="molecule type" value="Genomic_DNA"/>
</dbReference>
<keyword evidence="3" id="KW-0675">Receptor</keyword>
<feature type="region of interest" description="Disordered" evidence="4">
    <location>
        <begin position="374"/>
        <end position="393"/>
    </location>
</feature>
<keyword evidence="5" id="KW-0812">Transmembrane</keyword>
<keyword evidence="2" id="KW-1003">Cell membrane</keyword>
<evidence type="ECO:0000256" key="4">
    <source>
        <dbReference type="SAM" id="MobiDB-lite"/>
    </source>
</evidence>
<feature type="compositionally biased region" description="Polar residues" evidence="4">
    <location>
        <begin position="402"/>
        <end position="412"/>
    </location>
</feature>
<protein>
    <recommendedName>
        <fullName evidence="8">G-protein coupled receptors family 1 profile domain-containing protein</fullName>
    </recommendedName>
</protein>
<proteinExistence type="predicted"/>
<comment type="caution">
    <text evidence="6">The sequence shown here is derived from an EMBL/GenBank/DDBJ whole genome shotgun (WGS) entry which is preliminary data.</text>
</comment>
<keyword evidence="5" id="KW-0472">Membrane</keyword>
<dbReference type="Gene3D" id="1.20.1070.10">
    <property type="entry name" value="Rhodopsin 7-helix transmembrane proteins"/>
    <property type="match status" value="2"/>
</dbReference>
<feature type="region of interest" description="Disordered" evidence="4">
    <location>
        <begin position="249"/>
        <end position="273"/>
    </location>
</feature>
<evidence type="ECO:0000256" key="2">
    <source>
        <dbReference type="ARBA" id="ARBA00022475"/>
    </source>
</evidence>
<organism evidence="6 7">
    <name type="scientific">Pinctada imbricata</name>
    <name type="common">Atlantic pearl-oyster</name>
    <name type="synonym">Pinctada martensii</name>
    <dbReference type="NCBI Taxonomy" id="66713"/>
    <lineage>
        <taxon>Eukaryota</taxon>
        <taxon>Metazoa</taxon>
        <taxon>Spiralia</taxon>
        <taxon>Lophotrochozoa</taxon>
        <taxon>Mollusca</taxon>
        <taxon>Bivalvia</taxon>
        <taxon>Autobranchia</taxon>
        <taxon>Pteriomorphia</taxon>
        <taxon>Pterioida</taxon>
        <taxon>Pterioidea</taxon>
        <taxon>Pteriidae</taxon>
        <taxon>Pinctada</taxon>
    </lineage>
</organism>